<dbReference type="Proteomes" id="UP000623067">
    <property type="component" value="Unassembled WGS sequence"/>
</dbReference>
<name>A0A916WR48_9SPHN</name>
<dbReference type="AlphaFoldDB" id="A0A916WR48"/>
<comment type="caution">
    <text evidence="2">The sequence shown here is derived from an EMBL/GenBank/DDBJ whole genome shotgun (WGS) entry which is preliminary data.</text>
</comment>
<gene>
    <name evidence="2" type="ORF">GCM10011380_12910</name>
</gene>
<evidence type="ECO:0000256" key="1">
    <source>
        <dbReference type="SAM" id="MobiDB-lite"/>
    </source>
</evidence>
<evidence type="ECO:0000313" key="2">
    <source>
        <dbReference type="EMBL" id="GGB24789.1"/>
    </source>
</evidence>
<feature type="region of interest" description="Disordered" evidence="1">
    <location>
        <begin position="1"/>
        <end position="40"/>
    </location>
</feature>
<protein>
    <submittedName>
        <fullName evidence="2">Uncharacterized protein</fullName>
    </submittedName>
</protein>
<evidence type="ECO:0000313" key="3">
    <source>
        <dbReference type="Proteomes" id="UP000623067"/>
    </source>
</evidence>
<dbReference type="EMBL" id="BMIH01000002">
    <property type="protein sequence ID" value="GGB24789.1"/>
    <property type="molecule type" value="Genomic_DNA"/>
</dbReference>
<reference evidence="2" key="1">
    <citation type="journal article" date="2014" name="Int. J. Syst. Evol. Microbiol.">
        <title>Complete genome sequence of Corynebacterium casei LMG S-19264T (=DSM 44701T), isolated from a smear-ripened cheese.</title>
        <authorList>
            <consortium name="US DOE Joint Genome Institute (JGI-PGF)"/>
            <person name="Walter F."/>
            <person name="Albersmeier A."/>
            <person name="Kalinowski J."/>
            <person name="Ruckert C."/>
        </authorList>
    </citation>
    <scope>NUCLEOTIDE SEQUENCE</scope>
    <source>
        <strain evidence="2">CGMCC 1.15330</strain>
    </source>
</reference>
<accession>A0A916WR48</accession>
<proteinExistence type="predicted"/>
<keyword evidence="3" id="KW-1185">Reference proteome</keyword>
<reference evidence="2" key="2">
    <citation type="submission" date="2020-09" db="EMBL/GenBank/DDBJ databases">
        <authorList>
            <person name="Sun Q."/>
            <person name="Zhou Y."/>
        </authorList>
    </citation>
    <scope>NUCLEOTIDE SEQUENCE</scope>
    <source>
        <strain evidence="2">CGMCC 1.15330</strain>
    </source>
</reference>
<sequence>MEQGRDMRVGNAGAAMPATPGSLRPKDADPLASPPATPAAGCFNAGVARMLTDWKES</sequence>
<organism evidence="2 3">
    <name type="scientific">Sphingomonas metalli</name>
    <dbReference type="NCBI Taxonomy" id="1779358"/>
    <lineage>
        <taxon>Bacteria</taxon>
        <taxon>Pseudomonadati</taxon>
        <taxon>Pseudomonadota</taxon>
        <taxon>Alphaproteobacteria</taxon>
        <taxon>Sphingomonadales</taxon>
        <taxon>Sphingomonadaceae</taxon>
        <taxon>Sphingomonas</taxon>
    </lineage>
</organism>